<dbReference type="Proteomes" id="UP001331761">
    <property type="component" value="Unassembled WGS sequence"/>
</dbReference>
<comment type="caution">
    <text evidence="2">The sequence shown here is derived from an EMBL/GenBank/DDBJ whole genome shotgun (WGS) entry which is preliminary data.</text>
</comment>
<evidence type="ECO:0000313" key="2">
    <source>
        <dbReference type="EMBL" id="KAK5965686.1"/>
    </source>
</evidence>
<dbReference type="EMBL" id="WIXE01024347">
    <property type="protein sequence ID" value="KAK5965686.1"/>
    <property type="molecule type" value="Genomic_DNA"/>
</dbReference>
<protein>
    <recommendedName>
        <fullName evidence="1">DUF7083 domain-containing protein</fullName>
    </recommendedName>
</protein>
<sequence>MVTTSLGDQDTESRVQPLKIISDGSMPDAISPVSPQSLVAGSGEVPDWGRHILKMQSQQLEMMQNLLTRIAENKGVTTPSPLTSISSDPYGDLIRGIPNFVYDAEDDETFEAWFKRYGPVIDDRGYALSDDRKRNLIIDKLDKSTYKTYFEHVLPLKDTRRR</sequence>
<dbReference type="Pfam" id="PF23309">
    <property type="entry name" value="DUF7083"/>
    <property type="match status" value="1"/>
</dbReference>
<feature type="domain" description="DUF7083" evidence="1">
    <location>
        <begin position="91"/>
        <end position="159"/>
    </location>
</feature>
<evidence type="ECO:0000259" key="1">
    <source>
        <dbReference type="Pfam" id="PF23309"/>
    </source>
</evidence>
<dbReference type="InterPro" id="IPR055510">
    <property type="entry name" value="DUF7083"/>
</dbReference>
<evidence type="ECO:0000313" key="3">
    <source>
        <dbReference type="Proteomes" id="UP001331761"/>
    </source>
</evidence>
<reference evidence="2 3" key="1">
    <citation type="submission" date="2019-10" db="EMBL/GenBank/DDBJ databases">
        <title>Assembly and Annotation for the nematode Trichostrongylus colubriformis.</title>
        <authorList>
            <person name="Martin J."/>
        </authorList>
    </citation>
    <scope>NUCLEOTIDE SEQUENCE [LARGE SCALE GENOMIC DNA]</scope>
    <source>
        <strain evidence="2">G859</strain>
        <tissue evidence="2">Whole worm</tissue>
    </source>
</reference>
<accession>A0AAN8IAS6</accession>
<organism evidence="2 3">
    <name type="scientific">Trichostrongylus colubriformis</name>
    <name type="common">Black scour worm</name>
    <dbReference type="NCBI Taxonomy" id="6319"/>
    <lineage>
        <taxon>Eukaryota</taxon>
        <taxon>Metazoa</taxon>
        <taxon>Ecdysozoa</taxon>
        <taxon>Nematoda</taxon>
        <taxon>Chromadorea</taxon>
        <taxon>Rhabditida</taxon>
        <taxon>Rhabditina</taxon>
        <taxon>Rhabditomorpha</taxon>
        <taxon>Strongyloidea</taxon>
        <taxon>Trichostrongylidae</taxon>
        <taxon>Trichostrongylus</taxon>
    </lineage>
</organism>
<proteinExistence type="predicted"/>
<dbReference type="AlphaFoldDB" id="A0AAN8IAS6"/>
<gene>
    <name evidence="2" type="ORF">GCK32_012919</name>
</gene>
<name>A0AAN8IAS6_TRICO</name>
<keyword evidence="3" id="KW-1185">Reference proteome</keyword>